<protein>
    <recommendedName>
        <fullName evidence="9 10">Protein translocase subunit SecY</fullName>
    </recommendedName>
</protein>
<organism evidence="14 15">
    <name type="scientific">Pseudonocardia kunmingensis</name>
    <dbReference type="NCBI Taxonomy" id="630975"/>
    <lineage>
        <taxon>Bacteria</taxon>
        <taxon>Bacillati</taxon>
        <taxon>Actinomycetota</taxon>
        <taxon>Actinomycetes</taxon>
        <taxon>Pseudonocardiales</taxon>
        <taxon>Pseudonocardiaceae</taxon>
        <taxon>Pseudonocardia</taxon>
    </lineage>
</organism>
<keyword evidence="3 10" id="KW-0813">Transport</keyword>
<feature type="transmembrane region" description="Helical" evidence="10">
    <location>
        <begin position="256"/>
        <end position="283"/>
    </location>
</feature>
<feature type="transmembrane region" description="Helical" evidence="10">
    <location>
        <begin position="185"/>
        <end position="204"/>
    </location>
</feature>
<sequence>MLSVVRSVFTTPGLRRKILLTLLVVAVARLGSAIPAPGVSFRNLQQCVREVEGSGAPGVHALLDLLSGGALLQLSVFAVGVVPYITASIVVQLLTVVVPRFEQLKKDGRSGQGTLTQYTRYLTIALATLQATATVALAQRGQLFAGCTLPVLPDTRALTVVTVVVVMVAGSAVLMWLGEVVTEKGIGNGISVLMLTSIAHRIPAEGRTIYQSAGPLVFAGVCVFALAIIACVVFVEQSQRRIPVRYARRMVGRRMYGGTTTYLPLKLNQAGVVPVIFASSLLYVPTMVTQLFGADAGPLGRIAATHLADPSGPLHIALYAALIVFFTYFYVGITFDPVERSEELKRFGGFVPGLRPGRPTAQHLHHVLSRTTLAGSLYLGVVALLPNLFLGLTGGGQNLPLGGTAVLILVGVALDTVKRVENQLMERSYGGFLR</sequence>
<evidence type="ECO:0000256" key="3">
    <source>
        <dbReference type="ARBA" id="ARBA00022448"/>
    </source>
</evidence>
<dbReference type="GO" id="GO:0006605">
    <property type="term" value="P:protein targeting"/>
    <property type="evidence" value="ECO:0007669"/>
    <property type="project" value="UniProtKB-UniRule"/>
</dbReference>
<evidence type="ECO:0000256" key="8">
    <source>
        <dbReference type="ARBA" id="ARBA00023136"/>
    </source>
</evidence>
<feature type="transmembrane region" description="Helical" evidence="10">
    <location>
        <begin position="399"/>
        <end position="417"/>
    </location>
</feature>
<keyword evidence="8 10" id="KW-0472">Membrane</keyword>
<keyword evidence="4 10" id="KW-0812">Transmembrane</keyword>
<dbReference type="InterPro" id="IPR026593">
    <property type="entry name" value="SecY"/>
</dbReference>
<evidence type="ECO:0000313" key="15">
    <source>
        <dbReference type="Proteomes" id="UP000315677"/>
    </source>
</evidence>
<dbReference type="PROSITE" id="PS00756">
    <property type="entry name" value="SECY_2"/>
    <property type="match status" value="1"/>
</dbReference>
<feature type="transmembrane region" description="Helical" evidence="10">
    <location>
        <begin position="158"/>
        <end position="178"/>
    </location>
</feature>
<comment type="subunit">
    <text evidence="10">Component of the Sec protein translocase complex. Heterotrimer consisting of SecY, SecE and SecG subunits. The heterotrimers can form oligomers, although 1 heterotrimer is thought to be able to translocate proteins. Interacts with the ribosome. Interacts with SecDF, and other proteins may be involved. Interacts with SecA.</text>
</comment>
<feature type="transmembrane region" description="Helical" evidence="10">
    <location>
        <begin position="70"/>
        <end position="97"/>
    </location>
</feature>
<dbReference type="InterPro" id="IPR002208">
    <property type="entry name" value="SecY/SEC61-alpha"/>
</dbReference>
<dbReference type="HAMAP" id="MF_01465">
    <property type="entry name" value="SecY"/>
    <property type="match status" value="1"/>
</dbReference>
<evidence type="ECO:0000256" key="10">
    <source>
        <dbReference type="HAMAP-Rule" id="MF_01465"/>
    </source>
</evidence>
<evidence type="ECO:0000256" key="7">
    <source>
        <dbReference type="ARBA" id="ARBA00023010"/>
    </source>
</evidence>
<dbReference type="PIRSF" id="PIRSF004557">
    <property type="entry name" value="SecY"/>
    <property type="match status" value="1"/>
</dbReference>
<dbReference type="Proteomes" id="UP000315677">
    <property type="component" value="Unassembled WGS sequence"/>
</dbReference>
<dbReference type="OrthoDB" id="9809248at2"/>
<dbReference type="GO" id="GO:0043952">
    <property type="term" value="P:protein transport by the Sec complex"/>
    <property type="evidence" value="ECO:0007669"/>
    <property type="project" value="UniProtKB-UniRule"/>
</dbReference>
<dbReference type="SUPFAM" id="SSF103491">
    <property type="entry name" value="Preprotein translocase SecY subunit"/>
    <property type="match status" value="1"/>
</dbReference>
<dbReference type="InterPro" id="IPR030659">
    <property type="entry name" value="SecY_CS"/>
</dbReference>
<keyword evidence="15" id="KW-1185">Reference proteome</keyword>
<dbReference type="InterPro" id="IPR023201">
    <property type="entry name" value="SecY_dom_sf"/>
</dbReference>
<dbReference type="NCBIfam" id="TIGR00967">
    <property type="entry name" value="3a0501s007"/>
    <property type="match status" value="1"/>
</dbReference>
<keyword evidence="5 10" id="KW-0653">Protein transport</keyword>
<feature type="transmembrane region" description="Helical" evidence="10">
    <location>
        <begin position="216"/>
        <end position="235"/>
    </location>
</feature>
<feature type="transmembrane region" description="Helical" evidence="10">
    <location>
        <begin position="373"/>
        <end position="393"/>
    </location>
</feature>
<dbReference type="GO" id="GO:0065002">
    <property type="term" value="P:intracellular protein transmembrane transport"/>
    <property type="evidence" value="ECO:0007669"/>
    <property type="project" value="UniProtKB-UniRule"/>
</dbReference>
<feature type="transmembrane region" description="Helical" evidence="10">
    <location>
        <begin position="316"/>
        <end position="335"/>
    </location>
</feature>
<evidence type="ECO:0000256" key="1">
    <source>
        <dbReference type="ARBA" id="ARBA00004141"/>
    </source>
</evidence>
<evidence type="ECO:0000256" key="6">
    <source>
        <dbReference type="ARBA" id="ARBA00022989"/>
    </source>
</evidence>
<proteinExistence type="inferred from homology"/>
<gene>
    <name evidence="10" type="primary">secY</name>
    <name evidence="14" type="ORF">FB558_6372</name>
</gene>
<dbReference type="PRINTS" id="PR00303">
    <property type="entry name" value="SECYTRNLCASE"/>
</dbReference>
<name>A0A543D9W4_9PSEU</name>
<dbReference type="Gene3D" id="1.10.3370.10">
    <property type="entry name" value="SecY subunit domain"/>
    <property type="match status" value="1"/>
</dbReference>
<keyword evidence="10" id="KW-1003">Cell membrane</keyword>
<comment type="caution">
    <text evidence="10">Lacks conserved residue(s) required for the propagation of feature annotation.</text>
</comment>
<comment type="similarity">
    <text evidence="2 10 13">Belongs to the SecY/SEC61-alpha family.</text>
</comment>
<evidence type="ECO:0000256" key="2">
    <source>
        <dbReference type="ARBA" id="ARBA00005751"/>
    </source>
</evidence>
<dbReference type="PANTHER" id="PTHR10906">
    <property type="entry name" value="SECY/SEC61-ALPHA FAMILY MEMBER"/>
    <property type="match status" value="1"/>
</dbReference>
<evidence type="ECO:0000256" key="4">
    <source>
        <dbReference type="ARBA" id="ARBA00022692"/>
    </source>
</evidence>
<evidence type="ECO:0000256" key="12">
    <source>
        <dbReference type="RuleBase" id="RU003484"/>
    </source>
</evidence>
<dbReference type="FunFam" id="1.10.3370.10:FF:000001">
    <property type="entry name" value="Preprotein translocase subunit SecY"/>
    <property type="match status" value="1"/>
</dbReference>
<dbReference type="EMBL" id="VFPA01000004">
    <property type="protein sequence ID" value="TQM06127.1"/>
    <property type="molecule type" value="Genomic_DNA"/>
</dbReference>
<evidence type="ECO:0000313" key="14">
    <source>
        <dbReference type="EMBL" id="TQM06127.1"/>
    </source>
</evidence>
<keyword evidence="7 10" id="KW-0811">Translocation</keyword>
<keyword evidence="6 10" id="KW-1133">Transmembrane helix</keyword>
<comment type="caution">
    <text evidence="14">The sequence shown here is derived from an EMBL/GenBank/DDBJ whole genome shotgun (WGS) entry which is preliminary data.</text>
</comment>
<dbReference type="Pfam" id="PF00344">
    <property type="entry name" value="SecY"/>
    <property type="match status" value="1"/>
</dbReference>
<evidence type="ECO:0000256" key="9">
    <source>
        <dbReference type="ARBA" id="ARBA00039733"/>
    </source>
</evidence>
<evidence type="ECO:0000256" key="5">
    <source>
        <dbReference type="ARBA" id="ARBA00022927"/>
    </source>
</evidence>
<comment type="subcellular location">
    <subcellularLocation>
        <location evidence="10">Cell membrane</location>
        <topology evidence="10">Multi-pass membrane protein</topology>
    </subcellularLocation>
    <subcellularLocation>
        <location evidence="1 12">Membrane</location>
        <topology evidence="1 12">Multi-pass membrane protein</topology>
    </subcellularLocation>
</comment>
<comment type="function">
    <text evidence="10 11">The central subunit of the protein translocation channel SecYEG. Consists of two halves formed by TMs 1-5 and 6-10. These two domains form a lateral gate at the front which open onto the bilayer between TMs 2 and 7, and are clamped together by SecE at the back. The channel is closed by both a pore ring composed of hydrophobic SecY resides and a short helix (helix 2A) on the extracellular side of the membrane which forms a plug. The plug probably moves laterally to allow the channel to open. The ring and the pore may move independently.</text>
</comment>
<accession>A0A543D9W4</accession>
<dbReference type="RefSeq" id="WP_142059775.1">
    <property type="nucleotide sequence ID" value="NZ_VFPA01000004.1"/>
</dbReference>
<evidence type="ECO:0000256" key="11">
    <source>
        <dbReference type="RuleBase" id="RU000537"/>
    </source>
</evidence>
<dbReference type="PROSITE" id="PS00755">
    <property type="entry name" value="SECY_1"/>
    <property type="match status" value="1"/>
</dbReference>
<evidence type="ECO:0000256" key="13">
    <source>
        <dbReference type="RuleBase" id="RU004349"/>
    </source>
</evidence>
<reference evidence="14 15" key="1">
    <citation type="submission" date="2019-06" db="EMBL/GenBank/DDBJ databases">
        <title>Sequencing the genomes of 1000 actinobacteria strains.</title>
        <authorList>
            <person name="Klenk H.-P."/>
        </authorList>
    </citation>
    <scope>NUCLEOTIDE SEQUENCE [LARGE SCALE GENOMIC DNA]</scope>
    <source>
        <strain evidence="14 15">DSM 45301</strain>
    </source>
</reference>
<feature type="transmembrane region" description="Helical" evidence="10">
    <location>
        <begin position="118"/>
        <end position="138"/>
    </location>
</feature>
<dbReference type="GO" id="GO:0005886">
    <property type="term" value="C:plasma membrane"/>
    <property type="evidence" value="ECO:0007669"/>
    <property type="project" value="UniProtKB-SubCell"/>
</dbReference>
<dbReference type="AlphaFoldDB" id="A0A543D9W4"/>